<dbReference type="Pfam" id="PF20431">
    <property type="entry name" value="E_motif"/>
    <property type="match status" value="1"/>
</dbReference>
<keyword evidence="1" id="KW-0677">Repeat</keyword>
<dbReference type="InterPro" id="IPR046960">
    <property type="entry name" value="PPR_At4g14850-like_plant"/>
</dbReference>
<dbReference type="InterPro" id="IPR046848">
    <property type="entry name" value="E_motif"/>
</dbReference>
<dbReference type="PANTHER" id="PTHR47926">
    <property type="entry name" value="PENTATRICOPEPTIDE REPEAT-CONTAINING PROTEIN"/>
    <property type="match status" value="1"/>
</dbReference>
<dbReference type="GO" id="GO:0003723">
    <property type="term" value="F:RNA binding"/>
    <property type="evidence" value="ECO:0007669"/>
    <property type="project" value="InterPro"/>
</dbReference>
<evidence type="ECO:0000313" key="4">
    <source>
        <dbReference type="EMBL" id="CAA7401078.1"/>
    </source>
</evidence>
<dbReference type="GO" id="GO:0005737">
    <property type="term" value="C:cytoplasm"/>
    <property type="evidence" value="ECO:0007669"/>
    <property type="project" value="UniProtKB-ARBA"/>
</dbReference>
<dbReference type="Proteomes" id="UP000663760">
    <property type="component" value="Chromosome 8"/>
</dbReference>
<proteinExistence type="predicted"/>
<dbReference type="AlphaFoldDB" id="A0A7I8KVE9"/>
<organism evidence="4 5">
    <name type="scientific">Spirodela intermedia</name>
    <name type="common">Intermediate duckweed</name>
    <dbReference type="NCBI Taxonomy" id="51605"/>
    <lineage>
        <taxon>Eukaryota</taxon>
        <taxon>Viridiplantae</taxon>
        <taxon>Streptophyta</taxon>
        <taxon>Embryophyta</taxon>
        <taxon>Tracheophyta</taxon>
        <taxon>Spermatophyta</taxon>
        <taxon>Magnoliopsida</taxon>
        <taxon>Liliopsida</taxon>
        <taxon>Araceae</taxon>
        <taxon>Lemnoideae</taxon>
        <taxon>Spirodela</taxon>
    </lineage>
</organism>
<dbReference type="EMBL" id="LR746271">
    <property type="protein sequence ID" value="CAA7401078.1"/>
    <property type="molecule type" value="Genomic_DNA"/>
</dbReference>
<dbReference type="Gene3D" id="1.25.40.10">
    <property type="entry name" value="Tetratricopeptide repeat domain"/>
    <property type="match status" value="3"/>
</dbReference>
<dbReference type="PROSITE" id="PS51375">
    <property type="entry name" value="PPR"/>
    <property type="match status" value="2"/>
</dbReference>
<dbReference type="PANTHER" id="PTHR47926:SF408">
    <property type="entry name" value="DYW DOMAIN-CONTAINING PROTEIN"/>
    <property type="match status" value="1"/>
</dbReference>
<evidence type="ECO:0000256" key="1">
    <source>
        <dbReference type="ARBA" id="ARBA00022737"/>
    </source>
</evidence>
<feature type="repeat" description="PPR" evidence="2">
    <location>
        <begin position="309"/>
        <end position="339"/>
    </location>
</feature>
<dbReference type="InterPro" id="IPR011990">
    <property type="entry name" value="TPR-like_helical_dom_sf"/>
</dbReference>
<evidence type="ECO:0000313" key="5">
    <source>
        <dbReference type="Proteomes" id="UP000663760"/>
    </source>
</evidence>
<dbReference type="Pfam" id="PF01535">
    <property type="entry name" value="PPR"/>
    <property type="match status" value="5"/>
</dbReference>
<sequence>MGQLEAALQRCSSFSHIRQLHGHLIAAGLFQTLPSARCKLVELCAVSPFGELAHALATFRQISRPATNDWNAVLRGLARGTDPLAAVSLFAAMARLVGAARDDALTCSFVLQACGRANALRESAQLHGRVLRRGFAADFRLQTTLVDAYAKGADVSAAAKVFDEMPHRDVPTWNALINGFAAGSRPHDAVALFRRMAASPACPPDVVTILGALSACAQLGDLVEGESVRAYAREAGLEGNVRVRNALMDMYAKCGSVGGAVEVFRGTAAGDRSLVSWNTVTMALALHGHGARALKLFEEMSAVAGVRPDAVTYLAVLSGCNHAGLVEEGLRIFRIMAEEEPMQLNVKHYGCVVDMLGRKGRLQEAYEVVATMPIPPDVILWQTLLGACKTYGDVPLAERVSGELLAMGSRGDGDYVLLSNVYAAAERWGDVGRVRAAMAEQDVRKVPGFSFIQVGGAAHRFLNGGLGEHPRWREIQRTLEEVRGKVRTLGYAPETAGNVLHDVLEEDKEEALWQHSERLALALGLAVAAGRAEEIRVVKNLRICGDCHAVAKLVSRAYGCVVVVRDRARFHRFEHGSCSCGDYW</sequence>
<dbReference type="FunFam" id="1.25.40.10:FF:000277">
    <property type="entry name" value="Pentatricopeptide repeat-containing protein, mitochondrial"/>
    <property type="match status" value="1"/>
</dbReference>
<evidence type="ECO:0000259" key="3">
    <source>
        <dbReference type="Pfam" id="PF14432"/>
    </source>
</evidence>
<reference evidence="4" key="1">
    <citation type="submission" date="2020-02" db="EMBL/GenBank/DDBJ databases">
        <authorList>
            <person name="Scholz U."/>
            <person name="Mascher M."/>
            <person name="Fiebig A."/>
        </authorList>
    </citation>
    <scope>NUCLEOTIDE SEQUENCE</scope>
</reference>
<dbReference type="InterPro" id="IPR032867">
    <property type="entry name" value="DYW_dom"/>
</dbReference>
<dbReference type="InterPro" id="IPR002885">
    <property type="entry name" value="PPR_rpt"/>
</dbReference>
<protein>
    <recommendedName>
        <fullName evidence="3">DYW domain-containing protein</fullName>
    </recommendedName>
</protein>
<gene>
    <name evidence="4" type="ORF">SI8410_08011756</name>
</gene>
<dbReference type="NCBIfam" id="TIGR00756">
    <property type="entry name" value="PPR"/>
    <property type="match status" value="2"/>
</dbReference>
<evidence type="ECO:0000256" key="2">
    <source>
        <dbReference type="PROSITE-ProRule" id="PRU00708"/>
    </source>
</evidence>
<dbReference type="OrthoDB" id="185373at2759"/>
<keyword evidence="5" id="KW-1185">Reference proteome</keyword>
<feature type="domain" description="DYW" evidence="3">
    <location>
        <begin position="490"/>
        <end position="584"/>
    </location>
</feature>
<dbReference type="GO" id="GO:0016556">
    <property type="term" value="P:mRNA modification"/>
    <property type="evidence" value="ECO:0007669"/>
    <property type="project" value="UniProtKB-ARBA"/>
</dbReference>
<dbReference type="Pfam" id="PF14432">
    <property type="entry name" value="DYW_deaminase"/>
    <property type="match status" value="1"/>
</dbReference>
<dbReference type="GO" id="GO:0008270">
    <property type="term" value="F:zinc ion binding"/>
    <property type="evidence" value="ECO:0007669"/>
    <property type="project" value="InterPro"/>
</dbReference>
<accession>A0A7I8KVE9</accession>
<name>A0A7I8KVE9_SPIIN</name>
<feature type="repeat" description="PPR" evidence="2">
    <location>
        <begin position="169"/>
        <end position="203"/>
    </location>
</feature>